<dbReference type="PANTHER" id="PTHR35562:SF2">
    <property type="entry name" value="DNA ENDONUCLEASE SMRA-RELATED"/>
    <property type="match status" value="1"/>
</dbReference>
<organism evidence="2 3">
    <name type="scientific">Pseudaeromonas paramecii</name>
    <dbReference type="NCBI Taxonomy" id="2138166"/>
    <lineage>
        <taxon>Bacteria</taxon>
        <taxon>Pseudomonadati</taxon>
        <taxon>Pseudomonadota</taxon>
        <taxon>Gammaproteobacteria</taxon>
        <taxon>Aeromonadales</taxon>
        <taxon>Aeromonadaceae</taxon>
        <taxon>Pseudaeromonas</taxon>
    </lineage>
</organism>
<accession>A0ABP8Q5R9</accession>
<evidence type="ECO:0000259" key="1">
    <source>
        <dbReference type="PROSITE" id="PS50828"/>
    </source>
</evidence>
<sequence>MSAALPQTEASLFAQQMQDVKPLTADARVRLQGQSLDEAARQARQQAAQQADTQIPHPFGFEAVPLLDPHEVVSFKRDGVQEGVFRKLRLGQYQIETSLDLQGMGLESARHRLLEVLGQCQQLEIRSLLIRHGRGLQSQPPAQLKSHVCHWLGLWPQVLAYHSAPRPLGGSGTTLVLLRKGQQDKQHTRERIQKRLPE</sequence>
<feature type="domain" description="Smr" evidence="1">
    <location>
        <begin position="99"/>
        <end position="179"/>
    </location>
</feature>
<proteinExistence type="predicted"/>
<dbReference type="GO" id="GO:0004519">
    <property type="term" value="F:endonuclease activity"/>
    <property type="evidence" value="ECO:0007669"/>
    <property type="project" value="UniProtKB-KW"/>
</dbReference>
<reference evidence="3" key="1">
    <citation type="journal article" date="2019" name="Int. J. Syst. Evol. Microbiol.">
        <title>The Global Catalogue of Microorganisms (GCM) 10K type strain sequencing project: providing services to taxonomists for standard genome sequencing and annotation.</title>
        <authorList>
            <consortium name="The Broad Institute Genomics Platform"/>
            <consortium name="The Broad Institute Genome Sequencing Center for Infectious Disease"/>
            <person name="Wu L."/>
            <person name="Ma J."/>
        </authorList>
    </citation>
    <scope>NUCLEOTIDE SEQUENCE [LARGE SCALE GENOMIC DNA]</scope>
    <source>
        <strain evidence="3">JCM 32226</strain>
    </source>
</reference>
<dbReference type="NCBIfam" id="NF033154">
    <property type="entry name" value="endonuc_SmrA"/>
    <property type="match status" value="1"/>
</dbReference>
<name>A0ABP8Q5R9_9GAMM</name>
<protein>
    <submittedName>
        <fullName evidence="2">DNA endonuclease SmrA</fullName>
    </submittedName>
</protein>
<dbReference type="RefSeq" id="WP_345011140.1">
    <property type="nucleotide sequence ID" value="NZ_BAABFC010000009.1"/>
</dbReference>
<dbReference type="SUPFAM" id="SSF160443">
    <property type="entry name" value="SMR domain-like"/>
    <property type="match status" value="1"/>
</dbReference>
<dbReference type="EMBL" id="BAABFC010000009">
    <property type="protein sequence ID" value="GAA4496813.1"/>
    <property type="molecule type" value="Genomic_DNA"/>
</dbReference>
<dbReference type="Pfam" id="PF01713">
    <property type="entry name" value="Smr"/>
    <property type="match status" value="1"/>
</dbReference>
<dbReference type="PANTHER" id="PTHR35562">
    <property type="entry name" value="DNA ENDONUCLEASE SMRA-RELATED"/>
    <property type="match status" value="1"/>
</dbReference>
<dbReference type="Proteomes" id="UP001501321">
    <property type="component" value="Unassembled WGS sequence"/>
</dbReference>
<dbReference type="InterPro" id="IPR036063">
    <property type="entry name" value="Smr_dom_sf"/>
</dbReference>
<comment type="caution">
    <text evidence="2">The sequence shown here is derived from an EMBL/GenBank/DDBJ whole genome shotgun (WGS) entry which is preliminary data.</text>
</comment>
<gene>
    <name evidence="2" type="primary">smrA</name>
    <name evidence="2" type="ORF">GCM10023095_12450</name>
</gene>
<keyword evidence="2" id="KW-0378">Hydrolase</keyword>
<evidence type="ECO:0000313" key="3">
    <source>
        <dbReference type="Proteomes" id="UP001501321"/>
    </source>
</evidence>
<dbReference type="SMART" id="SM00463">
    <property type="entry name" value="SMR"/>
    <property type="match status" value="1"/>
</dbReference>
<dbReference type="Gene3D" id="3.30.1370.110">
    <property type="match status" value="1"/>
</dbReference>
<keyword evidence="3" id="KW-1185">Reference proteome</keyword>
<dbReference type="PROSITE" id="PS50828">
    <property type="entry name" value="SMR"/>
    <property type="match status" value="1"/>
</dbReference>
<dbReference type="InterPro" id="IPR047688">
    <property type="entry name" value="Endonuc_SmrA"/>
</dbReference>
<keyword evidence="2" id="KW-0540">Nuclease</keyword>
<keyword evidence="2" id="KW-0255">Endonuclease</keyword>
<dbReference type="InterPro" id="IPR002625">
    <property type="entry name" value="Smr_dom"/>
</dbReference>
<evidence type="ECO:0000313" key="2">
    <source>
        <dbReference type="EMBL" id="GAA4496813.1"/>
    </source>
</evidence>